<dbReference type="EMBL" id="BMES01000001">
    <property type="protein sequence ID" value="GGH16352.1"/>
    <property type="molecule type" value="Genomic_DNA"/>
</dbReference>
<evidence type="ECO:0000313" key="14">
    <source>
        <dbReference type="Proteomes" id="UP000603912"/>
    </source>
</evidence>
<dbReference type="InterPro" id="IPR018485">
    <property type="entry name" value="FGGY_C"/>
</dbReference>
<dbReference type="InterPro" id="IPR006000">
    <property type="entry name" value="Xylulokinase"/>
</dbReference>
<keyword evidence="14" id="KW-1185">Reference proteome</keyword>
<proteinExistence type="inferred from homology"/>
<dbReference type="GO" id="GO:0005998">
    <property type="term" value="P:xylulose catabolic process"/>
    <property type="evidence" value="ECO:0007669"/>
    <property type="project" value="UniProtKB-UniRule"/>
</dbReference>
<evidence type="ECO:0000259" key="11">
    <source>
        <dbReference type="Pfam" id="PF00370"/>
    </source>
</evidence>
<comment type="catalytic activity">
    <reaction evidence="8 10">
        <text>D-xylulose + ATP = D-xylulose 5-phosphate + ADP + H(+)</text>
        <dbReference type="Rhea" id="RHEA:10964"/>
        <dbReference type="ChEBI" id="CHEBI:15378"/>
        <dbReference type="ChEBI" id="CHEBI:17140"/>
        <dbReference type="ChEBI" id="CHEBI:30616"/>
        <dbReference type="ChEBI" id="CHEBI:57737"/>
        <dbReference type="ChEBI" id="CHEBI:456216"/>
        <dbReference type="EC" id="2.7.1.17"/>
    </reaction>
</comment>
<evidence type="ECO:0000256" key="6">
    <source>
        <dbReference type="ARBA" id="ARBA00022840"/>
    </source>
</evidence>
<dbReference type="NCBIfam" id="TIGR01312">
    <property type="entry name" value="XylB"/>
    <property type="match status" value="1"/>
</dbReference>
<dbReference type="GO" id="GO:0004856">
    <property type="term" value="F:D-xylulokinase activity"/>
    <property type="evidence" value="ECO:0007669"/>
    <property type="project" value="UniProtKB-UniRule"/>
</dbReference>
<dbReference type="PANTHER" id="PTHR43095">
    <property type="entry name" value="SUGAR KINASE"/>
    <property type="match status" value="1"/>
</dbReference>
<dbReference type="InterPro" id="IPR018484">
    <property type="entry name" value="FGGY_N"/>
</dbReference>
<evidence type="ECO:0000256" key="4">
    <source>
        <dbReference type="ARBA" id="ARBA00022741"/>
    </source>
</evidence>
<feature type="domain" description="Carbohydrate kinase FGGY C-terminal" evidence="12">
    <location>
        <begin position="255"/>
        <end position="438"/>
    </location>
</feature>
<reference evidence="13" key="1">
    <citation type="journal article" date="2014" name="Int. J. Syst. Evol. Microbiol.">
        <title>Complete genome sequence of Corynebacterium casei LMG S-19264T (=DSM 44701T), isolated from a smear-ripened cheese.</title>
        <authorList>
            <consortium name="US DOE Joint Genome Institute (JGI-PGF)"/>
            <person name="Walter F."/>
            <person name="Albersmeier A."/>
            <person name="Kalinowski J."/>
            <person name="Ruckert C."/>
        </authorList>
    </citation>
    <scope>NUCLEOTIDE SEQUENCE</scope>
    <source>
        <strain evidence="13">CGMCC 1.12214</strain>
    </source>
</reference>
<comment type="caution">
    <text evidence="8">Lacks conserved residue(s) required for the propagation of feature annotation.</text>
</comment>
<dbReference type="GO" id="GO:0042732">
    <property type="term" value="P:D-xylose metabolic process"/>
    <property type="evidence" value="ECO:0007669"/>
    <property type="project" value="UniProtKB-KW"/>
</dbReference>
<accession>A0A917MH94</accession>
<feature type="site" description="Important for activity" evidence="8">
    <location>
        <position position="8"/>
    </location>
</feature>
<dbReference type="PANTHER" id="PTHR43095:SF6">
    <property type="entry name" value="XYLULOSE KINASE"/>
    <property type="match status" value="1"/>
</dbReference>
<dbReference type="EC" id="2.7.1.17" evidence="8 10"/>
<dbReference type="PIRSF" id="PIRSF000538">
    <property type="entry name" value="GlpK"/>
    <property type="match status" value="1"/>
</dbReference>
<dbReference type="PROSITE" id="PS00445">
    <property type="entry name" value="FGGY_KINASES_2"/>
    <property type="match status" value="1"/>
</dbReference>
<dbReference type="Pfam" id="PF00370">
    <property type="entry name" value="FGGY_N"/>
    <property type="match status" value="1"/>
</dbReference>
<protein>
    <recommendedName>
        <fullName evidence="8 10">Xylulose kinase</fullName>
        <shortName evidence="8 10">Xylulokinase</shortName>
        <ecNumber evidence="8 10">2.7.1.17</ecNumber>
    </recommendedName>
</protein>
<dbReference type="Gene3D" id="3.30.420.40">
    <property type="match status" value="2"/>
</dbReference>
<dbReference type="AlphaFoldDB" id="A0A917MH94"/>
<keyword evidence="6 8" id="KW-0067">ATP-binding</keyword>
<evidence type="ECO:0000256" key="9">
    <source>
        <dbReference type="RuleBase" id="RU003733"/>
    </source>
</evidence>
<dbReference type="InterPro" id="IPR018483">
    <property type="entry name" value="Carb_kinase_FGGY_CS"/>
</dbReference>
<comment type="caution">
    <text evidence="13">The sequence shown here is derived from an EMBL/GenBank/DDBJ whole genome shotgun (WGS) entry which is preliminary data.</text>
</comment>
<dbReference type="InterPro" id="IPR050406">
    <property type="entry name" value="FGGY_Carb_Kinase"/>
</dbReference>
<organism evidence="13 14">
    <name type="scientific">Alsobacter metallidurans</name>
    <dbReference type="NCBI Taxonomy" id="340221"/>
    <lineage>
        <taxon>Bacteria</taxon>
        <taxon>Pseudomonadati</taxon>
        <taxon>Pseudomonadota</taxon>
        <taxon>Alphaproteobacteria</taxon>
        <taxon>Hyphomicrobiales</taxon>
        <taxon>Alsobacteraceae</taxon>
        <taxon>Alsobacter</taxon>
    </lineage>
</organism>
<keyword evidence="7 8" id="KW-0119">Carbohydrate metabolism</keyword>
<evidence type="ECO:0000256" key="1">
    <source>
        <dbReference type="ARBA" id="ARBA00009156"/>
    </source>
</evidence>
<dbReference type="SUPFAM" id="SSF53067">
    <property type="entry name" value="Actin-like ATPase domain"/>
    <property type="match status" value="2"/>
</dbReference>
<evidence type="ECO:0000256" key="7">
    <source>
        <dbReference type="ARBA" id="ARBA00023277"/>
    </source>
</evidence>
<dbReference type="InterPro" id="IPR043129">
    <property type="entry name" value="ATPase_NBD"/>
</dbReference>
<dbReference type="Proteomes" id="UP000603912">
    <property type="component" value="Unassembled WGS sequence"/>
</dbReference>
<reference evidence="13" key="2">
    <citation type="submission" date="2020-09" db="EMBL/GenBank/DDBJ databases">
        <authorList>
            <person name="Sun Q."/>
            <person name="Zhou Y."/>
        </authorList>
    </citation>
    <scope>NUCLEOTIDE SEQUENCE</scope>
    <source>
        <strain evidence="13">CGMCC 1.12214</strain>
    </source>
</reference>
<comment type="function">
    <text evidence="8">Catalyzes the phosphorylation of D-xylulose to D-xylulose 5-phosphate.</text>
</comment>
<evidence type="ECO:0000259" key="12">
    <source>
        <dbReference type="Pfam" id="PF02782"/>
    </source>
</evidence>
<gene>
    <name evidence="8 10 13" type="primary">xylB</name>
    <name evidence="13" type="ORF">GCM10007036_17000</name>
</gene>
<evidence type="ECO:0000256" key="3">
    <source>
        <dbReference type="ARBA" id="ARBA00022679"/>
    </source>
</evidence>
<dbReference type="GO" id="GO:0005524">
    <property type="term" value="F:ATP binding"/>
    <property type="evidence" value="ECO:0007669"/>
    <property type="project" value="UniProtKB-UniRule"/>
</dbReference>
<evidence type="ECO:0000256" key="5">
    <source>
        <dbReference type="ARBA" id="ARBA00022777"/>
    </source>
</evidence>
<keyword evidence="4 8" id="KW-0547">Nucleotide-binding</keyword>
<keyword evidence="3 8" id="KW-0808">Transferase</keyword>
<keyword evidence="5 8" id="KW-0418">Kinase</keyword>
<evidence type="ECO:0000313" key="13">
    <source>
        <dbReference type="EMBL" id="GGH16352.1"/>
    </source>
</evidence>
<evidence type="ECO:0000256" key="8">
    <source>
        <dbReference type="HAMAP-Rule" id="MF_02220"/>
    </source>
</evidence>
<feature type="active site" description="Proton acceptor" evidence="8">
    <location>
        <position position="238"/>
    </location>
</feature>
<dbReference type="HAMAP" id="MF_02220">
    <property type="entry name" value="XylB"/>
    <property type="match status" value="1"/>
</dbReference>
<comment type="similarity">
    <text evidence="1 8 9">Belongs to the FGGY kinase family.</text>
</comment>
<keyword evidence="2 8" id="KW-0859">Xylose metabolism</keyword>
<dbReference type="InterPro" id="IPR000577">
    <property type="entry name" value="Carb_kinase_FGGY"/>
</dbReference>
<dbReference type="RefSeq" id="WP_188517206.1">
    <property type="nucleotide sequence ID" value="NZ_BMES01000001.1"/>
</dbReference>
<name>A0A917MH94_9HYPH</name>
<dbReference type="PROSITE" id="PS00933">
    <property type="entry name" value="FGGY_KINASES_1"/>
    <property type="match status" value="1"/>
</dbReference>
<evidence type="ECO:0000256" key="2">
    <source>
        <dbReference type="ARBA" id="ARBA00022629"/>
    </source>
</evidence>
<feature type="domain" description="Carbohydrate kinase FGGY N-terminal" evidence="11">
    <location>
        <begin position="4"/>
        <end position="245"/>
    </location>
</feature>
<sequence length="483" mass="50213">MASVLGIDLGTSGVKSVLVDDHDRVLAEAMAPLTVSRPRALWSEQDPEDWWQAVELTLDELARAHPEKLAAVRAIGLSGQMLGVTCLDASDRPLRPAILWNDGRASSECAELEAALPDFAGLTGSRAMPGFPAPKLLWLSRHEPQTLASARRILLPKDFVRLRLTGEAASDHADSSATLLMDTVAGRWDVRLLGACGVAPEQMPKLLACDEAGGGLRRVHAERWGMRSDTPVVGGAGDNMCGAVGAGVVEAGRGLVSLGTSGVYFFVNDRYLPARSGGTHTHRHAIDGLYGQNGCILSAGAALAWAAGLVGAKDVPHLLAQLEAAGLAVEDTPVFTPYLAGERTPHNDAGLTGTFSGLTFSTTPLHMVHAVLEGVALALADCHDALKASGARIAGLSLVGGGSRSRLWASLVASAIDMPLSVTADASVGPALGAARLARSGVGGPLVSDASDGAAALEVRPVAHLVDALASKRQRYMRHLALR</sequence>
<dbReference type="Pfam" id="PF02782">
    <property type="entry name" value="FGGY_C"/>
    <property type="match status" value="1"/>
</dbReference>
<dbReference type="CDD" id="cd07808">
    <property type="entry name" value="ASKHA_NBD_FGGY_EcXK-like"/>
    <property type="match status" value="1"/>
</dbReference>
<evidence type="ECO:0000256" key="10">
    <source>
        <dbReference type="RuleBase" id="RU364073"/>
    </source>
</evidence>